<name>I8VNH4_9BACT</name>
<gene>
    <name evidence="1" type="ORF">HMPREF1064_04555</name>
</gene>
<dbReference type="Proteomes" id="UP000005974">
    <property type="component" value="Unassembled WGS sequence"/>
</dbReference>
<protein>
    <submittedName>
        <fullName evidence="1">Uncharacterized protein</fullName>
    </submittedName>
</protein>
<keyword evidence="2" id="KW-1185">Reference proteome</keyword>
<dbReference type="AlphaFoldDB" id="I8VNH4"/>
<sequence>MGASKSYQSCFATFTRKEDVRSPLYGARYHSSLPLLLTGSCPSRARKSASGILLTASISVLSMPVSVDDELDTDPELRVELPCVATPKATLPQVGKQGDTVCHVTLHIERQRTAVDEGVPVVQRGAVMQHLLPPIYRLISGESRSPGIDENNLSGVRQYLEVIAALRRELRHGYLGVLVGIVLQQVFATEHPLVPLLRVGGESRPEAVPAVLAAEIEAVRHVRPHLDALHLRQTPLGVRLPCKKGKRRDDYCDVLSHGQRT</sequence>
<evidence type="ECO:0000313" key="2">
    <source>
        <dbReference type="Proteomes" id="UP000005974"/>
    </source>
</evidence>
<dbReference type="EMBL" id="AGXJ01000090">
    <property type="protein sequence ID" value="EIY26907.1"/>
    <property type="molecule type" value="Genomic_DNA"/>
</dbReference>
<accession>I8VNH4</accession>
<organism evidence="1 2">
    <name type="scientific">Phocaeicola dorei CL02T12C06</name>
    <dbReference type="NCBI Taxonomy" id="997876"/>
    <lineage>
        <taxon>Bacteria</taxon>
        <taxon>Pseudomonadati</taxon>
        <taxon>Bacteroidota</taxon>
        <taxon>Bacteroidia</taxon>
        <taxon>Bacteroidales</taxon>
        <taxon>Bacteroidaceae</taxon>
        <taxon>Phocaeicola</taxon>
    </lineage>
</organism>
<evidence type="ECO:0000313" key="1">
    <source>
        <dbReference type="EMBL" id="EIY26907.1"/>
    </source>
</evidence>
<reference evidence="1 2" key="1">
    <citation type="submission" date="2012-02" db="EMBL/GenBank/DDBJ databases">
        <title>The Genome Sequence of Bacteroides dorei CL02T12C06.</title>
        <authorList>
            <consortium name="The Broad Institute Genome Sequencing Platform"/>
            <person name="Earl A."/>
            <person name="Ward D."/>
            <person name="Feldgarden M."/>
            <person name="Gevers D."/>
            <person name="Zitomersky N.L."/>
            <person name="Coyne M.J."/>
            <person name="Comstock L.E."/>
            <person name="Young S.K."/>
            <person name="Zeng Q."/>
            <person name="Gargeya S."/>
            <person name="Fitzgerald M."/>
            <person name="Haas B."/>
            <person name="Abouelleil A."/>
            <person name="Alvarado L."/>
            <person name="Arachchi H.M."/>
            <person name="Berlin A."/>
            <person name="Chapman S.B."/>
            <person name="Gearin G."/>
            <person name="Goldberg J."/>
            <person name="Griggs A."/>
            <person name="Gujja S."/>
            <person name="Hansen M."/>
            <person name="Heiman D."/>
            <person name="Howarth C."/>
            <person name="Larimer J."/>
            <person name="Lui A."/>
            <person name="MacDonald P.J.P."/>
            <person name="McCowen C."/>
            <person name="Montmayeur A."/>
            <person name="Murphy C."/>
            <person name="Neiman D."/>
            <person name="Pearson M."/>
            <person name="Priest M."/>
            <person name="Roberts A."/>
            <person name="Saif S."/>
            <person name="Shea T."/>
            <person name="Sisk P."/>
            <person name="Stolte C."/>
            <person name="Sykes S."/>
            <person name="Wortman J."/>
            <person name="Nusbaum C."/>
            <person name="Birren B."/>
        </authorList>
    </citation>
    <scope>NUCLEOTIDE SEQUENCE [LARGE SCALE GENOMIC DNA]</scope>
    <source>
        <strain evidence="1 2">CL02T12C06</strain>
    </source>
</reference>
<comment type="caution">
    <text evidence="1">The sequence shown here is derived from an EMBL/GenBank/DDBJ whole genome shotgun (WGS) entry which is preliminary data.</text>
</comment>
<proteinExistence type="predicted"/>
<dbReference type="HOGENOM" id="CLU_093066_0_0_10"/>